<organism evidence="8">
    <name type="scientific">Sporisorium scitamineum</name>
    <dbReference type="NCBI Taxonomy" id="49012"/>
    <lineage>
        <taxon>Eukaryota</taxon>
        <taxon>Fungi</taxon>
        <taxon>Dikarya</taxon>
        <taxon>Basidiomycota</taxon>
        <taxon>Ustilaginomycotina</taxon>
        <taxon>Ustilaginomycetes</taxon>
        <taxon>Ustilaginales</taxon>
        <taxon>Ustilaginaceae</taxon>
        <taxon>Sporisorium</taxon>
    </lineage>
</organism>
<dbReference type="EC" id="2.3.2.8" evidence="2"/>
<keyword evidence="3 8" id="KW-0808">Transferase</keyword>
<sequence length="500" mass="56702">MPNKRNKVQHSIISPTGYTASSCGYCTAPGSGKRSSHKSSKSYGIWAHRLSPYHYQSLIDRGWRRSGDYIYKPDLLRTCCAQIPIRLDARDFRPKKSHRRALTNLLFRVRQSKPKPAKWKGSWSRARDWHLEDRWNEILPSNVDQDGASTSTLSWADKVAGPITRKLHVRLALAATSDEKYQLFRKYQATIHGESEKDISSEQGFRRFLVDTSLALTWPSTGEPLTPAQETQWRAKSLDSANLPQELPYGCYHQEYRLDDKLISVGVLDILPNCVSSVYVFYDPEFKDWQLGKVSALQEIALTKRLGRLKAMADITCYYLGFYIHTCQKMKYKAEYRPSQVLDCDTNTWRDLVDVTPDMDAKRFFGWSDIQHQSKGNQQGEAQVSDVDDEEEAVRVPSQPRPPPGMLDAAAILKDLEQALRGSCLSEADSGLDLLQHAMVLEAQNQAEGIKPLLMSNILRDYMQGDGQQEDDDESKLVQAVECVAALSSRELVAEMVVFI</sequence>
<keyword evidence="4" id="KW-0012">Acyltransferase</keyword>
<evidence type="ECO:0000259" key="6">
    <source>
        <dbReference type="Pfam" id="PF04376"/>
    </source>
</evidence>
<feature type="domain" description="N-end rule aminoacyl transferase C-terminal" evidence="7">
    <location>
        <begin position="179"/>
        <end position="343"/>
    </location>
</feature>
<evidence type="ECO:0000259" key="7">
    <source>
        <dbReference type="Pfam" id="PF04377"/>
    </source>
</evidence>
<dbReference type="InterPro" id="IPR007471">
    <property type="entry name" value="N-end_Aminoacyl_Trfase_N"/>
</dbReference>
<comment type="similarity">
    <text evidence="1">Belongs to the R-transferase family.</text>
</comment>
<evidence type="ECO:0000256" key="2">
    <source>
        <dbReference type="ARBA" id="ARBA00012025"/>
    </source>
</evidence>
<dbReference type="InterPro" id="IPR016181">
    <property type="entry name" value="Acyl_CoA_acyltransferase"/>
</dbReference>
<accession>A0A127ZBJ5</accession>
<evidence type="ECO:0000256" key="4">
    <source>
        <dbReference type="ARBA" id="ARBA00023315"/>
    </source>
</evidence>
<gene>
    <name evidence="8" type="ORF">SPSC_02139</name>
</gene>
<dbReference type="GO" id="GO:0005737">
    <property type="term" value="C:cytoplasm"/>
    <property type="evidence" value="ECO:0007669"/>
    <property type="project" value="TreeGrafter"/>
</dbReference>
<proteinExistence type="inferred from homology"/>
<evidence type="ECO:0000256" key="3">
    <source>
        <dbReference type="ARBA" id="ARBA00022679"/>
    </source>
</evidence>
<dbReference type="InterPro" id="IPR007472">
    <property type="entry name" value="N-end_Aminoacyl_Trfase_C"/>
</dbReference>
<dbReference type="GO" id="GO:0004057">
    <property type="term" value="F:arginyl-tRNA--protein transferase activity"/>
    <property type="evidence" value="ECO:0007669"/>
    <property type="project" value="UniProtKB-EC"/>
</dbReference>
<protein>
    <recommendedName>
        <fullName evidence="2">arginyltransferase</fullName>
        <ecNumber evidence="2">2.3.2.8</ecNumber>
    </recommendedName>
</protein>
<evidence type="ECO:0000256" key="1">
    <source>
        <dbReference type="ARBA" id="ARBA00009991"/>
    </source>
</evidence>
<evidence type="ECO:0000256" key="5">
    <source>
        <dbReference type="SAM" id="MobiDB-lite"/>
    </source>
</evidence>
<dbReference type="Pfam" id="PF04377">
    <property type="entry name" value="ATE_C"/>
    <property type="match status" value="1"/>
</dbReference>
<evidence type="ECO:0000313" key="8">
    <source>
        <dbReference type="EMBL" id="CDU23510.1"/>
    </source>
</evidence>
<dbReference type="OrthoDB" id="74183at2759"/>
<dbReference type="PANTHER" id="PTHR21367">
    <property type="entry name" value="ARGININE-TRNA-PROTEIN TRANSFERASE 1"/>
    <property type="match status" value="1"/>
</dbReference>
<name>A0A127ZBJ5_9BASI</name>
<dbReference type="Pfam" id="PF04376">
    <property type="entry name" value="ATE_N"/>
    <property type="match status" value="1"/>
</dbReference>
<dbReference type="PROSITE" id="PS51257">
    <property type="entry name" value="PROKAR_LIPOPROTEIN"/>
    <property type="match status" value="1"/>
</dbReference>
<dbReference type="InterPro" id="IPR030700">
    <property type="entry name" value="N-end_Aminoacyl_Trfase"/>
</dbReference>
<feature type="compositionally biased region" description="Polar residues" evidence="5">
    <location>
        <begin position="372"/>
        <end position="382"/>
    </location>
</feature>
<feature type="domain" description="N-end aminoacyl transferase N-terminal" evidence="6">
    <location>
        <begin position="21"/>
        <end position="100"/>
    </location>
</feature>
<reference evidence="8" key="1">
    <citation type="submission" date="2014-06" db="EMBL/GenBank/DDBJ databases">
        <authorList>
            <person name="Ju J."/>
            <person name="Zhang J."/>
        </authorList>
    </citation>
    <scope>NUCLEOTIDE SEQUENCE</scope>
    <source>
        <strain evidence="8">SscI8</strain>
    </source>
</reference>
<dbReference type="EMBL" id="LK056663">
    <property type="protein sequence ID" value="CDU23510.1"/>
    <property type="molecule type" value="Genomic_DNA"/>
</dbReference>
<dbReference type="PANTHER" id="PTHR21367:SF1">
    <property type="entry name" value="ARGINYL-TRNA--PROTEIN TRANSFERASE 1"/>
    <property type="match status" value="1"/>
</dbReference>
<feature type="region of interest" description="Disordered" evidence="5">
    <location>
        <begin position="372"/>
        <end position="405"/>
    </location>
</feature>
<dbReference type="SUPFAM" id="SSF55729">
    <property type="entry name" value="Acyl-CoA N-acyltransferases (Nat)"/>
    <property type="match status" value="1"/>
</dbReference>
<dbReference type="AlphaFoldDB" id="A0A127ZBJ5"/>